<dbReference type="KEGG" id="tau:Tola_0417"/>
<proteinExistence type="predicted"/>
<accession>C4L9E7</accession>
<gene>
    <name evidence="1" type="ordered locus">Tola_0417</name>
</gene>
<organism evidence="1 2">
    <name type="scientific">Tolumonas auensis (strain DSM 9187 / NBRC 110442 / TA 4)</name>
    <dbReference type="NCBI Taxonomy" id="595494"/>
    <lineage>
        <taxon>Bacteria</taxon>
        <taxon>Pseudomonadati</taxon>
        <taxon>Pseudomonadota</taxon>
        <taxon>Gammaproteobacteria</taxon>
        <taxon>Aeromonadales</taxon>
        <taxon>Aeromonadaceae</taxon>
        <taxon>Tolumonas</taxon>
    </lineage>
</organism>
<dbReference type="RefSeq" id="WP_012728645.1">
    <property type="nucleotide sequence ID" value="NC_012691.1"/>
</dbReference>
<dbReference type="Proteomes" id="UP000009073">
    <property type="component" value="Chromosome"/>
</dbReference>
<sequence length="134" mass="15301">MNYEDVISCISSNPGASFTGIKFSESDNYLSVYTISSDKDDPEWITIFFEGGKLFSTSGEEGCYVMEDAPDELTTLHFKNTKALPFISEYTSEYVLYELFPNLPDPDDICSEQEKLLFISEAKRHINELWYASK</sequence>
<dbReference type="AlphaFoldDB" id="C4L9E7"/>
<dbReference type="OrthoDB" id="9925636at2"/>
<dbReference type="EMBL" id="CP001616">
    <property type="protein sequence ID" value="ACQ92046.1"/>
    <property type="molecule type" value="Genomic_DNA"/>
</dbReference>
<protein>
    <submittedName>
        <fullName evidence="1">Uncharacterized protein</fullName>
    </submittedName>
</protein>
<dbReference type="HOGENOM" id="CLU_1895252_0_0_6"/>
<evidence type="ECO:0000313" key="1">
    <source>
        <dbReference type="EMBL" id="ACQ92046.1"/>
    </source>
</evidence>
<evidence type="ECO:0000313" key="2">
    <source>
        <dbReference type="Proteomes" id="UP000009073"/>
    </source>
</evidence>
<name>C4L9E7_TOLAT</name>
<reference evidence="2" key="1">
    <citation type="submission" date="2009-05" db="EMBL/GenBank/DDBJ databases">
        <title>Complete sequence of Tolumonas auensis DSM 9187.</title>
        <authorList>
            <consortium name="US DOE Joint Genome Institute"/>
            <person name="Lucas S."/>
            <person name="Copeland A."/>
            <person name="Lapidus A."/>
            <person name="Glavina del Rio T."/>
            <person name="Tice H."/>
            <person name="Bruce D."/>
            <person name="Goodwin L."/>
            <person name="Pitluck S."/>
            <person name="Chertkov O."/>
            <person name="Brettin T."/>
            <person name="Detter J.C."/>
            <person name="Han C."/>
            <person name="Larimer F."/>
            <person name="Land M."/>
            <person name="Hauser L."/>
            <person name="Kyrpides N."/>
            <person name="Mikhailova N."/>
            <person name="Spring S."/>
            <person name="Beller H."/>
        </authorList>
    </citation>
    <scope>NUCLEOTIDE SEQUENCE [LARGE SCALE GENOMIC DNA]</scope>
    <source>
        <strain evidence="2">DSM 9187 / TA4</strain>
    </source>
</reference>
<keyword evidence="2" id="KW-1185">Reference proteome</keyword>
<reference evidence="1 2" key="2">
    <citation type="journal article" date="2011" name="Stand. Genomic Sci.">
        <title>Complete genome sequence of Tolumonas auensis type strain (TA 4).</title>
        <authorList>
            <person name="Chertkov O."/>
            <person name="Copeland A."/>
            <person name="Lucas S."/>
            <person name="Lapidus A."/>
            <person name="Berry K.W."/>
            <person name="Detter J.C."/>
            <person name="Del Rio T.G."/>
            <person name="Hammon N."/>
            <person name="Dalin E."/>
            <person name="Tice H."/>
            <person name="Pitluck S."/>
            <person name="Richardson P."/>
            <person name="Bruce D."/>
            <person name="Goodwin L."/>
            <person name="Han C."/>
            <person name="Tapia R."/>
            <person name="Saunders E."/>
            <person name="Schmutz J."/>
            <person name="Brettin T."/>
            <person name="Larimer F."/>
            <person name="Land M."/>
            <person name="Hauser L."/>
            <person name="Spring S."/>
            <person name="Rohde M."/>
            <person name="Kyrpides N.C."/>
            <person name="Ivanova N."/>
            <person name="Goker M."/>
            <person name="Beller H.R."/>
            <person name="Klenk H.P."/>
            <person name="Woyke T."/>
        </authorList>
    </citation>
    <scope>NUCLEOTIDE SEQUENCE [LARGE SCALE GENOMIC DNA]</scope>
    <source>
        <strain evidence="2">DSM 9187 / TA4</strain>
    </source>
</reference>